<keyword evidence="3" id="KW-0695">RNA-directed DNA polymerase</keyword>
<dbReference type="Proteomes" id="UP000225706">
    <property type="component" value="Unassembled WGS sequence"/>
</dbReference>
<evidence type="ECO:0000256" key="1">
    <source>
        <dbReference type="SAM" id="Phobius"/>
    </source>
</evidence>
<dbReference type="PROSITE" id="PS50878">
    <property type="entry name" value="RT_POL"/>
    <property type="match status" value="1"/>
</dbReference>
<dbReference type="EMBL" id="LSMT01000732">
    <property type="protein sequence ID" value="PFX14780.1"/>
    <property type="molecule type" value="Genomic_DNA"/>
</dbReference>
<dbReference type="AlphaFoldDB" id="A0A2B4RE69"/>
<keyword evidence="1" id="KW-1133">Transmembrane helix</keyword>
<dbReference type="STRING" id="50429.A0A2B4RE69"/>
<keyword evidence="1" id="KW-0472">Membrane</keyword>
<accession>A0A2B4RE69</accession>
<evidence type="ECO:0000313" key="4">
    <source>
        <dbReference type="Proteomes" id="UP000225706"/>
    </source>
</evidence>
<reference evidence="4" key="1">
    <citation type="journal article" date="2017" name="bioRxiv">
        <title>Comparative analysis of the genomes of Stylophora pistillata and Acropora digitifera provides evidence for extensive differences between species of corals.</title>
        <authorList>
            <person name="Voolstra C.R."/>
            <person name="Li Y."/>
            <person name="Liew Y.J."/>
            <person name="Baumgarten S."/>
            <person name="Zoccola D."/>
            <person name="Flot J.-F."/>
            <person name="Tambutte S."/>
            <person name="Allemand D."/>
            <person name="Aranda M."/>
        </authorList>
    </citation>
    <scope>NUCLEOTIDE SEQUENCE [LARGE SCALE GENOMIC DNA]</scope>
</reference>
<dbReference type="InterPro" id="IPR000477">
    <property type="entry name" value="RT_dom"/>
</dbReference>
<name>A0A2B4RE69_STYPI</name>
<proteinExistence type="predicted"/>
<evidence type="ECO:0000313" key="3">
    <source>
        <dbReference type="EMBL" id="PFX14780.1"/>
    </source>
</evidence>
<keyword evidence="4" id="KW-1185">Reference proteome</keyword>
<evidence type="ECO:0000259" key="2">
    <source>
        <dbReference type="PROSITE" id="PS50878"/>
    </source>
</evidence>
<keyword evidence="3" id="KW-0548">Nucleotidyltransferase</keyword>
<dbReference type="GO" id="GO:0003964">
    <property type="term" value="F:RNA-directed DNA polymerase activity"/>
    <property type="evidence" value="ECO:0007669"/>
    <property type="project" value="UniProtKB-KW"/>
</dbReference>
<feature type="transmembrane region" description="Helical" evidence="1">
    <location>
        <begin position="279"/>
        <end position="299"/>
    </location>
</feature>
<dbReference type="PANTHER" id="PTHR33332">
    <property type="entry name" value="REVERSE TRANSCRIPTASE DOMAIN-CONTAINING PROTEIN"/>
    <property type="match status" value="1"/>
</dbReference>
<organism evidence="3 4">
    <name type="scientific">Stylophora pistillata</name>
    <name type="common">Smooth cauliflower coral</name>
    <dbReference type="NCBI Taxonomy" id="50429"/>
    <lineage>
        <taxon>Eukaryota</taxon>
        <taxon>Metazoa</taxon>
        <taxon>Cnidaria</taxon>
        <taxon>Anthozoa</taxon>
        <taxon>Hexacorallia</taxon>
        <taxon>Scleractinia</taxon>
        <taxon>Astrocoeniina</taxon>
        <taxon>Pocilloporidae</taxon>
        <taxon>Stylophora</taxon>
    </lineage>
</organism>
<sequence>MLCFWTSLRRSIASVNHKILLHKHCNFGIVGSLLAWCGDYLLCRKQRVVVDGKSSSWLNITSGVPQGSILGPLFFVIVISDLPEVVQQSSVALYADDCKACRVVNCANDLMMFQDDLDSLCACSQRNRMIFNVKKCKMMRITRKKQPFRSSFTLNGSDIEEVYEFRDLGLLMNHHLSWNSHVDAITNKANRILGLLGRTCRDLKDTETLKMLYCTSGCVNVYFKLEFKRIVRASIIISTLKYAAMDGKFGSFVVDPSSITVLQDETPASSSKKSTGEKGSLLVVFFFLLVVFVLIYFVCRSKKQILRHELREIENIDAKDLDVAIRQKDGDERDPVRAYVLYASKRPDDLKTPDSPFYLAVNHTIKALKTPDSPFYLAVNHTTKALKTPDSPFYLAINYTTKALKTPDSPFYLAINHTTKALKTPDSPFYLAINHTTKALKTPDSPFYLAINHTTKAVNTKPWFKSAPMGVNKLKSLMKTMAEKAGLYA</sequence>
<keyword evidence="1" id="KW-0812">Transmembrane</keyword>
<protein>
    <submittedName>
        <fullName evidence="3">RNA-directed DNA polymerase from mobile element jockey</fullName>
    </submittedName>
</protein>
<keyword evidence="3" id="KW-0808">Transferase</keyword>
<dbReference type="Pfam" id="PF00078">
    <property type="entry name" value="RVT_1"/>
    <property type="match status" value="1"/>
</dbReference>
<gene>
    <name evidence="3" type="primary">jockey\pol</name>
    <name evidence="3" type="ORF">AWC38_SpisGene21039</name>
</gene>
<feature type="domain" description="Reverse transcriptase" evidence="2">
    <location>
        <begin position="1"/>
        <end position="159"/>
    </location>
</feature>
<comment type="caution">
    <text evidence="3">The sequence shown here is derived from an EMBL/GenBank/DDBJ whole genome shotgun (WGS) entry which is preliminary data.</text>
</comment>